<dbReference type="InterPro" id="IPR027417">
    <property type="entry name" value="P-loop_NTPase"/>
</dbReference>
<evidence type="ECO:0000259" key="6">
    <source>
        <dbReference type="PROSITE" id="PS50222"/>
    </source>
</evidence>
<dbReference type="PROSITE" id="PS50222">
    <property type="entry name" value="EF_HAND_2"/>
    <property type="match status" value="1"/>
</dbReference>
<evidence type="ECO:0000313" key="8">
    <source>
        <dbReference type="RefSeq" id="XP_031438514.1"/>
    </source>
</evidence>
<dbReference type="Proteomes" id="UP000515152">
    <property type="component" value="Chromosome 16"/>
</dbReference>
<evidence type="ECO:0000256" key="3">
    <source>
        <dbReference type="ARBA" id="ARBA00023288"/>
    </source>
</evidence>
<evidence type="ECO:0000256" key="4">
    <source>
        <dbReference type="SAM" id="Coils"/>
    </source>
</evidence>
<dbReference type="SMART" id="SM00054">
    <property type="entry name" value="EFh"/>
    <property type="match status" value="2"/>
</dbReference>
<dbReference type="PROSITE" id="PS51417">
    <property type="entry name" value="ARF"/>
    <property type="match status" value="1"/>
</dbReference>
<gene>
    <name evidence="8" type="primary">cracr2ab</name>
</gene>
<evidence type="ECO:0000256" key="1">
    <source>
        <dbReference type="ARBA" id="ARBA00022741"/>
    </source>
</evidence>
<dbReference type="InterPro" id="IPR001806">
    <property type="entry name" value="Small_GTPase"/>
</dbReference>
<feature type="region of interest" description="Disordered" evidence="5">
    <location>
        <begin position="361"/>
        <end position="442"/>
    </location>
</feature>
<feature type="region of interest" description="Disordered" evidence="5">
    <location>
        <begin position="467"/>
        <end position="544"/>
    </location>
</feature>
<keyword evidence="1" id="KW-0547">Nucleotide-binding</keyword>
<dbReference type="NCBIfam" id="TIGR00231">
    <property type="entry name" value="small_GTP"/>
    <property type="match status" value="1"/>
</dbReference>
<dbReference type="CTD" id="564347"/>
<reference evidence="8" key="1">
    <citation type="submission" date="2025-08" db="UniProtKB">
        <authorList>
            <consortium name="RefSeq"/>
        </authorList>
    </citation>
    <scope>IDENTIFICATION</scope>
</reference>
<dbReference type="PROSITE" id="PS51419">
    <property type="entry name" value="RAB"/>
    <property type="match status" value="1"/>
</dbReference>
<keyword evidence="4" id="KW-0175">Coiled coil</keyword>
<feature type="compositionally biased region" description="Acidic residues" evidence="5">
    <location>
        <begin position="474"/>
        <end position="493"/>
    </location>
</feature>
<dbReference type="Gene3D" id="3.40.50.300">
    <property type="entry name" value="P-loop containing nucleotide triphosphate hydrolases"/>
    <property type="match status" value="1"/>
</dbReference>
<dbReference type="PROSITE" id="PS51421">
    <property type="entry name" value="RAS"/>
    <property type="match status" value="1"/>
</dbReference>
<dbReference type="InterPro" id="IPR005225">
    <property type="entry name" value="Small_GTP-bd"/>
</dbReference>
<dbReference type="AlphaFoldDB" id="A0A6P8GH60"/>
<feature type="compositionally biased region" description="Basic and acidic residues" evidence="5">
    <location>
        <begin position="422"/>
        <end position="432"/>
    </location>
</feature>
<sequence>MEDFTYVRETRGHCRGLDKKETQEFFQTCDIEGKGYVTRTDMRRLHKELPLSEEELENVFDSLHTDRNGYLTLGEFSSGFSEFLRGRRILRVEDQAASSLKASEAIYQNQWDDVSMENKEEEDRHFGMLLESLGATNVFEDPGDVRSLWAQLRKDEPHLLYNFEEFLARVTDQIKDAQQEKKDMESVLQRKAVVHDGEIKRLYEEMEQQIKTEKDRIILKDSERLLSGQDLQEQLSTKEQELEQIFHKQRRLERQCQELSSERQVSRVESVKLKMTNEELLHDLNHTTHELTMAQEQLMVLQRQASRLQQEREMEMYRVTEGLQREKQSLMKQLDLLREMNKHLRDERDISFLKPKPSIKKTQKLSRIPSLKRANRSHSVKSEGATEEEMGQRVRVPSYSAGSRVGGRTENDGTKEVQGVHAEARMVERPDAGGEGLDAPPGGWPLRRVISIEEDHLAHLLQGETPPLLHQLSEEDEDEVQQQEGRDEEEGNTDLDLSSIDPAETQQLSHRPAIVPIDAPTRNSSKKSRWAGNAPSSTRGQPVGKETYQQVQMEGALVVPDRLFKVILVGNSSVGKTALLRRFCEGRFQRATSATVGVDYSVRTLNLGDMNVALQLWDTAGQERYRSITKQFFRRVDGVVIIYDITVEESFQAVQLWLSNIQEAVGDDIPIMVLGNKMDAESEREVPLKEGQRLAEDSHLIFYEVSAFSGYNIMESLTHLARVLRDTEDHEKDMTVQLSVHHVKKRSCCK</sequence>
<dbReference type="SUPFAM" id="SSF47473">
    <property type="entry name" value="EF-hand"/>
    <property type="match status" value="1"/>
</dbReference>
<dbReference type="SMART" id="SM00176">
    <property type="entry name" value="RAN"/>
    <property type="match status" value="1"/>
</dbReference>
<dbReference type="SMART" id="SM00177">
    <property type="entry name" value="ARF"/>
    <property type="match status" value="1"/>
</dbReference>
<name>A0A6P8GH60_CLUHA</name>
<dbReference type="SMART" id="SM00173">
    <property type="entry name" value="RAS"/>
    <property type="match status" value="1"/>
</dbReference>
<organism evidence="7 8">
    <name type="scientific">Clupea harengus</name>
    <name type="common">Atlantic herring</name>
    <dbReference type="NCBI Taxonomy" id="7950"/>
    <lineage>
        <taxon>Eukaryota</taxon>
        <taxon>Metazoa</taxon>
        <taxon>Chordata</taxon>
        <taxon>Craniata</taxon>
        <taxon>Vertebrata</taxon>
        <taxon>Euteleostomi</taxon>
        <taxon>Actinopterygii</taxon>
        <taxon>Neopterygii</taxon>
        <taxon>Teleostei</taxon>
        <taxon>Clupei</taxon>
        <taxon>Clupeiformes</taxon>
        <taxon>Clupeoidei</taxon>
        <taxon>Clupeidae</taxon>
        <taxon>Clupea</taxon>
    </lineage>
</organism>
<proteinExistence type="predicted"/>
<evidence type="ECO:0000256" key="2">
    <source>
        <dbReference type="ARBA" id="ARBA00023134"/>
    </source>
</evidence>
<dbReference type="PRINTS" id="PR00449">
    <property type="entry name" value="RASTRNSFRMNG"/>
</dbReference>
<dbReference type="FunFam" id="3.40.50.300:FF:001129">
    <property type="entry name" value="ras-related protein Rab-44 isoform X2"/>
    <property type="match status" value="1"/>
</dbReference>
<dbReference type="SMART" id="SM00175">
    <property type="entry name" value="RAB"/>
    <property type="match status" value="1"/>
</dbReference>
<keyword evidence="7" id="KW-1185">Reference proteome</keyword>
<evidence type="ECO:0000313" key="7">
    <source>
        <dbReference type="Proteomes" id="UP000515152"/>
    </source>
</evidence>
<dbReference type="GO" id="GO:0005509">
    <property type="term" value="F:calcium ion binding"/>
    <property type="evidence" value="ECO:0007669"/>
    <property type="project" value="InterPro"/>
</dbReference>
<dbReference type="InterPro" id="IPR050227">
    <property type="entry name" value="Rab"/>
</dbReference>
<keyword evidence="3" id="KW-0449">Lipoprotein</keyword>
<dbReference type="PANTHER" id="PTHR47977">
    <property type="entry name" value="RAS-RELATED PROTEIN RAB"/>
    <property type="match status" value="1"/>
</dbReference>
<dbReference type="GeneID" id="105889637"/>
<dbReference type="RefSeq" id="XP_031438514.1">
    <property type="nucleotide sequence ID" value="XM_031582654.2"/>
</dbReference>
<dbReference type="SMART" id="SM00174">
    <property type="entry name" value="RHO"/>
    <property type="match status" value="1"/>
</dbReference>
<protein>
    <submittedName>
        <fullName evidence="8">EF-hand calcium-binding domain-containing protein 4B</fullName>
    </submittedName>
</protein>
<dbReference type="SUPFAM" id="SSF52540">
    <property type="entry name" value="P-loop containing nucleoside triphosphate hydrolases"/>
    <property type="match status" value="1"/>
</dbReference>
<dbReference type="OrthoDB" id="9837699at2759"/>
<dbReference type="Pfam" id="PF00071">
    <property type="entry name" value="Ras"/>
    <property type="match status" value="1"/>
</dbReference>
<keyword evidence="2" id="KW-0342">GTP-binding</keyword>
<dbReference type="Gene3D" id="1.10.238.10">
    <property type="entry name" value="EF-hand"/>
    <property type="match status" value="1"/>
</dbReference>
<dbReference type="GO" id="GO:0005525">
    <property type="term" value="F:GTP binding"/>
    <property type="evidence" value="ECO:0007669"/>
    <property type="project" value="UniProtKB-KW"/>
</dbReference>
<dbReference type="InterPro" id="IPR002048">
    <property type="entry name" value="EF_hand_dom"/>
</dbReference>
<dbReference type="CDD" id="cd00154">
    <property type="entry name" value="Rab"/>
    <property type="match status" value="1"/>
</dbReference>
<feature type="coiled-coil region" evidence="4">
    <location>
        <begin position="235"/>
        <end position="347"/>
    </location>
</feature>
<accession>A0A6P8GH60</accession>
<evidence type="ECO:0000256" key="5">
    <source>
        <dbReference type="SAM" id="MobiDB-lite"/>
    </source>
</evidence>
<dbReference type="GO" id="GO:0003924">
    <property type="term" value="F:GTPase activity"/>
    <property type="evidence" value="ECO:0007669"/>
    <property type="project" value="InterPro"/>
</dbReference>
<feature type="domain" description="EF-hand" evidence="6">
    <location>
        <begin position="51"/>
        <end position="86"/>
    </location>
</feature>
<dbReference type="KEGG" id="char:105889637"/>
<dbReference type="InterPro" id="IPR011992">
    <property type="entry name" value="EF-hand-dom_pair"/>
</dbReference>